<dbReference type="AlphaFoldDB" id="A0A3D8MCK4"/>
<keyword evidence="1" id="KW-0812">Transmembrane</keyword>
<comment type="caution">
    <text evidence="3">The sequence shown here is derived from an EMBL/GenBank/DDBJ whole genome shotgun (WGS) entry which is preliminary data.</text>
</comment>
<protein>
    <submittedName>
        <fullName evidence="3">Acyltransferase</fullName>
    </submittedName>
</protein>
<feature type="transmembrane region" description="Helical" evidence="1">
    <location>
        <begin position="204"/>
        <end position="222"/>
    </location>
</feature>
<dbReference type="Proteomes" id="UP000256561">
    <property type="component" value="Unassembled WGS sequence"/>
</dbReference>
<name>A0A3D8MCK4_9ALTE</name>
<feature type="domain" description="Acyltransferase 3" evidence="2">
    <location>
        <begin position="33"/>
        <end position="372"/>
    </location>
</feature>
<organism evidence="3 4">
    <name type="scientific">Alteromonas aestuariivivens</name>
    <dbReference type="NCBI Taxonomy" id="1938339"/>
    <lineage>
        <taxon>Bacteria</taxon>
        <taxon>Pseudomonadati</taxon>
        <taxon>Pseudomonadota</taxon>
        <taxon>Gammaproteobacteria</taxon>
        <taxon>Alteromonadales</taxon>
        <taxon>Alteromonadaceae</taxon>
        <taxon>Alteromonas/Salinimonas group</taxon>
        <taxon>Alteromonas</taxon>
    </lineage>
</organism>
<accession>A0A3D8MCK4</accession>
<evidence type="ECO:0000256" key="1">
    <source>
        <dbReference type="SAM" id="Phobius"/>
    </source>
</evidence>
<keyword evidence="1" id="KW-1133">Transmembrane helix</keyword>
<keyword evidence="3" id="KW-0012">Acyltransferase</keyword>
<keyword evidence="1" id="KW-0472">Membrane</keyword>
<feature type="transmembrane region" description="Helical" evidence="1">
    <location>
        <begin position="315"/>
        <end position="333"/>
    </location>
</feature>
<feature type="transmembrane region" description="Helical" evidence="1">
    <location>
        <begin position="36"/>
        <end position="53"/>
    </location>
</feature>
<gene>
    <name evidence="3" type="ORF">DXV75_05120</name>
</gene>
<feature type="transmembrane region" description="Helical" evidence="1">
    <location>
        <begin position="177"/>
        <end position="197"/>
    </location>
</feature>
<feature type="transmembrane region" description="Helical" evidence="1">
    <location>
        <begin position="290"/>
        <end position="308"/>
    </location>
</feature>
<evidence type="ECO:0000259" key="2">
    <source>
        <dbReference type="Pfam" id="PF01757"/>
    </source>
</evidence>
<evidence type="ECO:0000313" key="4">
    <source>
        <dbReference type="Proteomes" id="UP000256561"/>
    </source>
</evidence>
<dbReference type="GO" id="GO:0016747">
    <property type="term" value="F:acyltransferase activity, transferring groups other than amino-acyl groups"/>
    <property type="evidence" value="ECO:0007669"/>
    <property type="project" value="InterPro"/>
</dbReference>
<evidence type="ECO:0000313" key="3">
    <source>
        <dbReference type="EMBL" id="RDV27413.1"/>
    </source>
</evidence>
<proteinExistence type="predicted"/>
<keyword evidence="4" id="KW-1185">Reference proteome</keyword>
<dbReference type="Pfam" id="PF01757">
    <property type="entry name" value="Acyl_transf_3"/>
    <property type="match status" value="1"/>
</dbReference>
<reference evidence="4" key="1">
    <citation type="submission" date="2018-08" db="EMBL/GenBank/DDBJ databases">
        <authorList>
            <person name="Zhang J."/>
            <person name="Du Z.-J."/>
        </authorList>
    </citation>
    <scope>NUCLEOTIDE SEQUENCE [LARGE SCALE GENOMIC DNA]</scope>
    <source>
        <strain evidence="4">KCTC 52655</strain>
    </source>
</reference>
<dbReference type="EMBL" id="QRHA01000003">
    <property type="protein sequence ID" value="RDV27413.1"/>
    <property type="molecule type" value="Genomic_DNA"/>
</dbReference>
<feature type="transmembrane region" description="Helical" evidence="1">
    <location>
        <begin position="252"/>
        <end position="270"/>
    </location>
</feature>
<sequence length="400" mass="45395">MAILKLDASHTDRHSNVINAAISYPQEDVWFDRINMLRFLLIIGLVLLHYGSYPGSDISPFRGLIESPFPLATFFNSYILFFFFSAVPLLSTISGWLFFKNFKPGSAFFVGRFISRSRSVLLPMILWNALVLGAMVVIFHLYPDSPALSYVRYSMNEMDWSSVINSLFGVTQHPINFQFWFLRDLLLTVAISPLLALFLRRNPWAGFTLLALGWLSGFDFLIFFRSDVVFFFYLGAMVRFGYMQFPEVSRRAAISLMLFYVWLVALRTLAPFVFDEANPTEDFLLDFATRIMRLFGVAAFWTISPYLVMGKPGQLLVKLGPLAFFLHAIHWPMNQAIKQFLDVILPSGGGYLIINYILTALITVMLAVLIARILHRTVPAVFNTLSGGRGGVFANRANSC</sequence>
<feature type="transmembrane region" description="Helical" evidence="1">
    <location>
        <begin position="120"/>
        <end position="142"/>
    </location>
</feature>
<dbReference type="InterPro" id="IPR002656">
    <property type="entry name" value="Acyl_transf_3_dom"/>
</dbReference>
<feature type="transmembrane region" description="Helical" evidence="1">
    <location>
        <begin position="353"/>
        <end position="374"/>
    </location>
</feature>
<keyword evidence="3" id="KW-0808">Transferase</keyword>
<feature type="transmembrane region" description="Helical" evidence="1">
    <location>
        <begin position="73"/>
        <end position="99"/>
    </location>
</feature>
<feature type="transmembrane region" description="Helical" evidence="1">
    <location>
        <begin position="228"/>
        <end position="245"/>
    </location>
</feature>